<dbReference type="OrthoDB" id="9757876at2"/>
<dbReference type="AlphaFoldDB" id="A0A1I2PLV7"/>
<dbReference type="Gene3D" id="3.30.2090.10">
    <property type="entry name" value="Multidrug efflux transporter AcrB TolC docking domain, DN and DC subdomains"/>
    <property type="match status" value="2"/>
</dbReference>
<keyword evidence="1" id="KW-1133">Transmembrane helix</keyword>
<evidence type="ECO:0000313" key="2">
    <source>
        <dbReference type="EMBL" id="SFG16570.1"/>
    </source>
</evidence>
<dbReference type="Gene3D" id="1.20.1640.10">
    <property type="entry name" value="Multidrug efflux transporter AcrB transmembrane domain"/>
    <property type="match status" value="2"/>
</dbReference>
<protein>
    <submittedName>
        <fullName evidence="2">Multidrug efflux pump subunit AcrB</fullName>
    </submittedName>
</protein>
<feature type="transmembrane region" description="Helical" evidence="1">
    <location>
        <begin position="864"/>
        <end position="881"/>
    </location>
</feature>
<feature type="transmembrane region" description="Helical" evidence="1">
    <location>
        <begin position="334"/>
        <end position="352"/>
    </location>
</feature>
<accession>A0A1I2PLV7</accession>
<feature type="transmembrane region" description="Helical" evidence="1">
    <location>
        <begin position="426"/>
        <end position="447"/>
    </location>
</feature>
<keyword evidence="1" id="KW-0812">Transmembrane</keyword>
<keyword evidence="1" id="KW-0472">Membrane</keyword>
<feature type="transmembrane region" description="Helical" evidence="1">
    <location>
        <begin position="961"/>
        <end position="981"/>
    </location>
</feature>
<dbReference type="PRINTS" id="PR00702">
    <property type="entry name" value="ACRIFLAVINRP"/>
</dbReference>
<sequence>MIEYFLRKRKITLLFFIMIVILGILTAFQLPRQEQPDVIISVATVTTIFPGASPEKVEQTVTNKIEQHIKEIQGIKTIESDSGSGYSSIVVYLKDDVDPKEKWDELRKKVTDAEGDLPDGVEKPLVNDDLAAIAFFSFNIAARDQSQLYGLRETIENWKDQLRTVPGIADVEFWGLPEQEVRVELDTWKLRHYGITWTQVMAAIQGENERVPIGDMEVAGRNYQLKLPEDYQWENLNKVIVAVTPEGFPVYLKDVGKAYLTTEKADVYAYQDGQPCAIMGLSVEKGTDVPSLHRRVEQMLNKLSHNLPPSVKVTPVYSQKKQVDDMSHELYREMIIAVLAVLLVCTLGLNLVTAMMVAIAIPISMAVGLIFLPFLGITLNMMSIFGLIVVLGVLVDDAVVVNDNIERRLDVLKESNFNASVKGAREVSVSILTATLATIFSFGPLMFISGISGDFIRPIPIVVSLTMLASMVMALTIIPIFRNWYEARHGNVDNGNTETSGHRSAGLLGTQFKRLTRWYSGRLMPRILERPLRVGLTGVLIGTLAYGLIPFTPVELFPTANREELPINIRLPKGSDIEETNKIIQEVQAWVAKQPGVKEVTACAGGRPGLWYGGGTGLDGMSDENGQVMAKVDLDQVNTTELVDKWRDELGPQYPGVTINPWELKTGPPVGNPIEIHLYGEDIDQLRAMAQQIKDKISRVPGARDVQDSFGLDDNTLEFTINRGMMEQKMITYTDLSRTLRLAGEGITAGEFDNGKKLLDINIYAQSPGTDPMSVFQHLTVPNASGQQIPLTELAAVQPSFDIQNIPHRNLTRSVSITGDVRGRTATEVMADITPILEKTNFPDGYRWEVGGEMTEQTDIFIDMGKLSIIVFFLIFIQIVIQFYSLSLPLLIMSTVYLAAAGSLIGLFITQTPLGFMTMMGVISLAGIVVRNGIVLIDFIEKDRAEGAELKQAVLRAGEARLRPILLTSMTAVAGLTPLALSGNPLFAPLAMTIISGLIFSTMLTLIIVPALYTVLAQYKNGLTVNSTNDLKRS</sequence>
<dbReference type="SUPFAM" id="SSF82693">
    <property type="entry name" value="Multidrug efflux transporter AcrB pore domain, PN1, PN2, PC1 and PC2 subdomains"/>
    <property type="match status" value="2"/>
</dbReference>
<dbReference type="STRING" id="341036.SAMN05660649_00949"/>
<organism evidence="2 3">
    <name type="scientific">Desulfotruncus arcticus DSM 17038</name>
    <dbReference type="NCBI Taxonomy" id="1121424"/>
    <lineage>
        <taxon>Bacteria</taxon>
        <taxon>Bacillati</taxon>
        <taxon>Bacillota</taxon>
        <taxon>Clostridia</taxon>
        <taxon>Eubacteriales</taxon>
        <taxon>Desulfallaceae</taxon>
        <taxon>Desulfotruncus</taxon>
    </lineage>
</organism>
<feature type="transmembrane region" description="Helical" evidence="1">
    <location>
        <begin position="987"/>
        <end position="1013"/>
    </location>
</feature>
<proteinExistence type="predicted"/>
<dbReference type="Gene3D" id="3.30.70.1430">
    <property type="entry name" value="Multidrug efflux transporter AcrB pore domain"/>
    <property type="match status" value="2"/>
</dbReference>
<evidence type="ECO:0000313" key="3">
    <source>
        <dbReference type="Proteomes" id="UP000199337"/>
    </source>
</evidence>
<dbReference type="GO" id="GO:0005886">
    <property type="term" value="C:plasma membrane"/>
    <property type="evidence" value="ECO:0007669"/>
    <property type="project" value="TreeGrafter"/>
</dbReference>
<keyword evidence="3" id="KW-1185">Reference proteome</keyword>
<evidence type="ECO:0000256" key="1">
    <source>
        <dbReference type="SAM" id="Phobius"/>
    </source>
</evidence>
<dbReference type="SUPFAM" id="SSF82866">
    <property type="entry name" value="Multidrug efflux transporter AcrB transmembrane domain"/>
    <property type="match status" value="2"/>
</dbReference>
<dbReference type="PANTHER" id="PTHR32063:SF24">
    <property type="entry name" value="CATION EFFLUX SYSTEM (ACRB_ACRD_ACRF FAMILY)"/>
    <property type="match status" value="1"/>
</dbReference>
<dbReference type="PANTHER" id="PTHR32063">
    <property type="match status" value="1"/>
</dbReference>
<name>A0A1I2PLV7_9FIRM</name>
<dbReference type="Gene3D" id="3.30.70.1320">
    <property type="entry name" value="Multidrug efflux transporter AcrB pore domain like"/>
    <property type="match status" value="1"/>
</dbReference>
<reference evidence="3" key="1">
    <citation type="submission" date="2016-10" db="EMBL/GenBank/DDBJ databases">
        <authorList>
            <person name="Varghese N."/>
            <person name="Submissions S."/>
        </authorList>
    </citation>
    <scope>NUCLEOTIDE SEQUENCE [LARGE SCALE GENOMIC DNA]</scope>
    <source>
        <strain evidence="3">DSM 17038</strain>
    </source>
</reference>
<feature type="transmembrane region" description="Helical" evidence="1">
    <location>
        <begin position="384"/>
        <end position="405"/>
    </location>
</feature>
<feature type="transmembrane region" description="Helical" evidence="1">
    <location>
        <begin position="359"/>
        <end position="378"/>
    </location>
</feature>
<feature type="transmembrane region" description="Helical" evidence="1">
    <location>
        <begin position="12"/>
        <end position="30"/>
    </location>
</feature>
<dbReference type="Proteomes" id="UP000199337">
    <property type="component" value="Unassembled WGS sequence"/>
</dbReference>
<dbReference type="Gene3D" id="3.30.70.1440">
    <property type="entry name" value="Multidrug efflux transporter AcrB pore domain"/>
    <property type="match status" value="1"/>
</dbReference>
<dbReference type="RefSeq" id="WP_092469174.1">
    <property type="nucleotide sequence ID" value="NZ_FOOX01000002.1"/>
</dbReference>
<feature type="transmembrane region" description="Helical" evidence="1">
    <location>
        <begin position="459"/>
        <end position="481"/>
    </location>
</feature>
<dbReference type="EMBL" id="FOOX01000002">
    <property type="protein sequence ID" value="SFG16570.1"/>
    <property type="molecule type" value="Genomic_DNA"/>
</dbReference>
<feature type="transmembrane region" description="Helical" evidence="1">
    <location>
        <begin position="532"/>
        <end position="549"/>
    </location>
</feature>
<dbReference type="InterPro" id="IPR027463">
    <property type="entry name" value="AcrB_DN_DC_subdom"/>
</dbReference>
<dbReference type="SUPFAM" id="SSF82714">
    <property type="entry name" value="Multidrug efflux transporter AcrB TolC docking domain, DN and DC subdomains"/>
    <property type="match status" value="2"/>
</dbReference>
<dbReference type="GO" id="GO:0042910">
    <property type="term" value="F:xenobiotic transmembrane transporter activity"/>
    <property type="evidence" value="ECO:0007669"/>
    <property type="project" value="TreeGrafter"/>
</dbReference>
<dbReference type="Pfam" id="PF00873">
    <property type="entry name" value="ACR_tran"/>
    <property type="match status" value="1"/>
</dbReference>
<feature type="transmembrane region" description="Helical" evidence="1">
    <location>
        <begin position="888"/>
        <end position="910"/>
    </location>
</feature>
<gene>
    <name evidence="2" type="ORF">SAMN05660649_00949</name>
</gene>
<dbReference type="InterPro" id="IPR001036">
    <property type="entry name" value="Acrflvin-R"/>
</dbReference>
<feature type="transmembrane region" description="Helical" evidence="1">
    <location>
        <begin position="916"/>
        <end position="940"/>
    </location>
</feature>